<feature type="signal peptide" evidence="10">
    <location>
        <begin position="1"/>
        <end position="24"/>
    </location>
</feature>
<dbReference type="InterPro" id="IPR036312">
    <property type="entry name" value="Bifun_inhib/LTP/seed_sf"/>
</dbReference>
<dbReference type="Proteomes" id="UP001161247">
    <property type="component" value="Chromosome 5"/>
</dbReference>
<dbReference type="InterPro" id="IPR016140">
    <property type="entry name" value="Bifunc_inhib/LTP/seed_store"/>
</dbReference>
<reference evidence="12" key="1">
    <citation type="submission" date="2023-03" db="EMBL/GenBank/DDBJ databases">
        <authorList>
            <person name="Julca I."/>
        </authorList>
    </citation>
    <scope>NUCLEOTIDE SEQUENCE</scope>
</reference>
<evidence type="ECO:0000256" key="3">
    <source>
        <dbReference type="ARBA" id="ARBA00022475"/>
    </source>
</evidence>
<dbReference type="Pfam" id="PF14368">
    <property type="entry name" value="LTP_2"/>
    <property type="match status" value="1"/>
</dbReference>
<evidence type="ECO:0000256" key="7">
    <source>
        <dbReference type="ARBA" id="ARBA00023180"/>
    </source>
</evidence>
<evidence type="ECO:0000313" key="12">
    <source>
        <dbReference type="EMBL" id="CAI9107804.1"/>
    </source>
</evidence>
<name>A0AAV1DIW2_OLDCO</name>
<keyword evidence="7" id="KW-0325">Glycoprotein</keyword>
<evidence type="ECO:0000256" key="10">
    <source>
        <dbReference type="SAM" id="SignalP"/>
    </source>
</evidence>
<feature type="domain" description="Bifunctional inhibitor/plant lipid transfer protein/seed storage helical" evidence="11">
    <location>
        <begin position="28"/>
        <end position="105"/>
    </location>
</feature>
<feature type="compositionally biased region" description="Low complexity" evidence="9">
    <location>
        <begin position="148"/>
        <end position="167"/>
    </location>
</feature>
<keyword evidence="5 10" id="KW-0732">Signal</keyword>
<evidence type="ECO:0000256" key="1">
    <source>
        <dbReference type="ARBA" id="ARBA00004609"/>
    </source>
</evidence>
<protein>
    <submittedName>
        <fullName evidence="12">OLC1v1007250C1</fullName>
    </submittedName>
</protein>
<comment type="similarity">
    <text evidence="2">Belongs to the plant LTP family.</text>
</comment>
<evidence type="ECO:0000259" key="11">
    <source>
        <dbReference type="SMART" id="SM00499"/>
    </source>
</evidence>
<evidence type="ECO:0000256" key="8">
    <source>
        <dbReference type="ARBA" id="ARBA00023288"/>
    </source>
</evidence>
<keyword evidence="3" id="KW-1003">Cell membrane</keyword>
<proteinExistence type="inferred from homology"/>
<gene>
    <name evidence="12" type="ORF">OLC1_LOCUS16020</name>
</gene>
<dbReference type="InterPro" id="IPR043325">
    <property type="entry name" value="LTSS"/>
</dbReference>
<evidence type="ECO:0000256" key="6">
    <source>
        <dbReference type="ARBA" id="ARBA00023157"/>
    </source>
</evidence>
<evidence type="ECO:0000313" key="13">
    <source>
        <dbReference type="Proteomes" id="UP001161247"/>
    </source>
</evidence>
<organism evidence="12 13">
    <name type="scientific">Oldenlandia corymbosa var. corymbosa</name>
    <dbReference type="NCBI Taxonomy" id="529605"/>
    <lineage>
        <taxon>Eukaryota</taxon>
        <taxon>Viridiplantae</taxon>
        <taxon>Streptophyta</taxon>
        <taxon>Embryophyta</taxon>
        <taxon>Tracheophyta</taxon>
        <taxon>Spermatophyta</taxon>
        <taxon>Magnoliopsida</taxon>
        <taxon>eudicotyledons</taxon>
        <taxon>Gunneridae</taxon>
        <taxon>Pentapetalae</taxon>
        <taxon>asterids</taxon>
        <taxon>lamiids</taxon>
        <taxon>Gentianales</taxon>
        <taxon>Rubiaceae</taxon>
        <taxon>Rubioideae</taxon>
        <taxon>Spermacoceae</taxon>
        <taxon>Hedyotis-Oldenlandia complex</taxon>
        <taxon>Oldenlandia</taxon>
    </lineage>
</organism>
<evidence type="ECO:0000256" key="9">
    <source>
        <dbReference type="SAM" id="MobiDB-lite"/>
    </source>
</evidence>
<keyword evidence="4" id="KW-0336">GPI-anchor</keyword>
<dbReference type="GO" id="GO:0098552">
    <property type="term" value="C:side of membrane"/>
    <property type="evidence" value="ECO:0007669"/>
    <property type="project" value="UniProtKB-KW"/>
</dbReference>
<dbReference type="AlphaFoldDB" id="A0AAV1DIW2"/>
<keyword evidence="13" id="KW-1185">Reference proteome</keyword>
<evidence type="ECO:0000256" key="5">
    <source>
        <dbReference type="ARBA" id="ARBA00022729"/>
    </source>
</evidence>
<keyword evidence="6" id="KW-1015">Disulfide bond</keyword>
<feature type="region of interest" description="Disordered" evidence="9">
    <location>
        <begin position="133"/>
        <end position="179"/>
    </location>
</feature>
<keyword evidence="4" id="KW-0472">Membrane</keyword>
<evidence type="ECO:0000256" key="2">
    <source>
        <dbReference type="ARBA" id="ARBA00009748"/>
    </source>
</evidence>
<keyword evidence="8" id="KW-0449">Lipoprotein</keyword>
<dbReference type="SMART" id="SM00499">
    <property type="entry name" value="AAI"/>
    <property type="match status" value="1"/>
</dbReference>
<feature type="chain" id="PRO_5043852608" evidence="10">
    <location>
        <begin position="25"/>
        <end position="202"/>
    </location>
</feature>
<comment type="subcellular location">
    <subcellularLocation>
        <location evidence="1">Cell membrane</location>
        <topology evidence="1">Lipid-anchor</topology>
        <topology evidence="1">GPI-anchor</topology>
    </subcellularLocation>
</comment>
<dbReference type="SUPFAM" id="SSF47699">
    <property type="entry name" value="Bifunctional inhibitor/lipid-transfer protein/seed storage 2S albumin"/>
    <property type="match status" value="1"/>
</dbReference>
<dbReference type="EMBL" id="OX459122">
    <property type="protein sequence ID" value="CAI9107804.1"/>
    <property type="molecule type" value="Genomic_DNA"/>
</dbReference>
<dbReference type="PANTHER" id="PTHR33044">
    <property type="entry name" value="BIFUNCTIONAL INHIBITOR/LIPID-TRANSFER PROTEIN/SEED STORAGE 2S ALBUMIN SUPERFAMILY PROTEIN-RELATED"/>
    <property type="match status" value="1"/>
</dbReference>
<dbReference type="CDD" id="cd00010">
    <property type="entry name" value="AAI_LTSS"/>
    <property type="match status" value="1"/>
</dbReference>
<sequence length="202" mass="20409">MAPKSLVMCLALVLVLMICINARAQSPCINTLRGLGPCLSYVNGTSSTPSPMCCSQLAVVVQSAPTCLCPFMTGTGPYAGVFINQTLALALPQTCNIQTPPASICNAVANDPATSPAPSPSVAPAVSPAVFPESPTPAAAASNPEPLTPTTSATTTSSPAITTPTLPGGASKTVPTSTNEGNLRKPAFFIFLVALASFLANF</sequence>
<dbReference type="Gene3D" id="1.10.110.10">
    <property type="entry name" value="Plant lipid-transfer and hydrophobic proteins"/>
    <property type="match status" value="1"/>
</dbReference>
<evidence type="ECO:0000256" key="4">
    <source>
        <dbReference type="ARBA" id="ARBA00022622"/>
    </source>
</evidence>
<dbReference type="GO" id="GO:0005886">
    <property type="term" value="C:plasma membrane"/>
    <property type="evidence" value="ECO:0007669"/>
    <property type="project" value="UniProtKB-SubCell"/>
</dbReference>
<accession>A0AAV1DIW2</accession>